<dbReference type="Gene3D" id="3.50.50.60">
    <property type="entry name" value="FAD/NAD(P)-binding domain"/>
    <property type="match status" value="1"/>
</dbReference>
<organism evidence="2 3">
    <name type="scientific">Micavibrio aeruginosavorus</name>
    <dbReference type="NCBI Taxonomy" id="349221"/>
    <lineage>
        <taxon>Bacteria</taxon>
        <taxon>Pseudomonadati</taxon>
        <taxon>Bdellovibrionota</taxon>
        <taxon>Bdellovibrionia</taxon>
        <taxon>Bdellovibrionales</taxon>
        <taxon>Pseudobdellovibrionaceae</taxon>
        <taxon>Micavibrio</taxon>
    </lineage>
</organism>
<dbReference type="InterPro" id="IPR036188">
    <property type="entry name" value="FAD/NAD-bd_sf"/>
</dbReference>
<protein>
    <submittedName>
        <fullName evidence="2">Ubiquinone biosynthesis protein</fullName>
    </submittedName>
</protein>
<comment type="caution">
    <text evidence="2">The sequence shown here is derived from an EMBL/GenBank/DDBJ whole genome shotgun (WGS) entry which is preliminary data.</text>
</comment>
<name>A0A2W5N0X2_9BACT</name>
<accession>A0A2W5N0X2</accession>
<reference evidence="2 3" key="1">
    <citation type="submission" date="2017-08" db="EMBL/GenBank/DDBJ databases">
        <title>Infants hospitalized years apart are colonized by the same room-sourced microbial strains.</title>
        <authorList>
            <person name="Brooks B."/>
            <person name="Olm M.R."/>
            <person name="Firek B.A."/>
            <person name="Baker R."/>
            <person name="Thomas B.C."/>
            <person name="Morowitz M.J."/>
            <person name="Banfield J.F."/>
        </authorList>
    </citation>
    <scope>NUCLEOTIDE SEQUENCE [LARGE SCALE GENOMIC DNA]</scope>
    <source>
        <strain evidence="2">S2_005_002_R2_29</strain>
    </source>
</reference>
<feature type="domain" description="FAD-binding" evidence="1">
    <location>
        <begin position="15"/>
        <end position="112"/>
    </location>
</feature>
<sequence length="177" mass="19184">EKTADAQKYLAMKRDEFEKALQDRTNGYVGNVKMLSNPESWPLMLLTTDRITGTRSALAAEAAHVLSPIGAQGLNLSLRDVAALAETLTDAARMGEDIGGVLVLSRYEKRRRIDIKSHVAGIDGLNRAVANDVLFIQDLRRLGLKGLETIPALKHLAMHQGLAPSMDDSRLLAGAAL</sequence>
<evidence type="ECO:0000259" key="1">
    <source>
        <dbReference type="Pfam" id="PF01494"/>
    </source>
</evidence>
<dbReference type="PANTHER" id="PTHR43876:SF7">
    <property type="entry name" value="UBIQUINONE BIOSYNTHESIS MONOOXYGENASE COQ6, MITOCHONDRIAL"/>
    <property type="match status" value="1"/>
</dbReference>
<dbReference type="Proteomes" id="UP000249417">
    <property type="component" value="Unassembled WGS sequence"/>
</dbReference>
<evidence type="ECO:0000313" key="3">
    <source>
        <dbReference type="Proteomes" id="UP000249417"/>
    </source>
</evidence>
<evidence type="ECO:0000313" key="2">
    <source>
        <dbReference type="EMBL" id="PZQ46069.1"/>
    </source>
</evidence>
<dbReference type="SUPFAM" id="SSF51905">
    <property type="entry name" value="FAD/NAD(P)-binding domain"/>
    <property type="match status" value="1"/>
</dbReference>
<dbReference type="PANTHER" id="PTHR43876">
    <property type="entry name" value="UBIQUINONE BIOSYNTHESIS MONOOXYGENASE COQ6, MITOCHONDRIAL"/>
    <property type="match status" value="1"/>
</dbReference>
<feature type="non-terminal residue" evidence="2">
    <location>
        <position position="1"/>
    </location>
</feature>
<keyword evidence="2" id="KW-0830">Ubiquinone</keyword>
<dbReference type="EMBL" id="QFQB01000033">
    <property type="protein sequence ID" value="PZQ46069.1"/>
    <property type="molecule type" value="Genomic_DNA"/>
</dbReference>
<dbReference type="AlphaFoldDB" id="A0A2W5N0X2"/>
<proteinExistence type="predicted"/>
<dbReference type="InterPro" id="IPR002938">
    <property type="entry name" value="FAD-bd"/>
</dbReference>
<dbReference type="InterPro" id="IPR051205">
    <property type="entry name" value="UbiH/COQ6_monooxygenase"/>
</dbReference>
<dbReference type="GO" id="GO:0071949">
    <property type="term" value="F:FAD binding"/>
    <property type="evidence" value="ECO:0007669"/>
    <property type="project" value="InterPro"/>
</dbReference>
<gene>
    <name evidence="2" type="ORF">DI551_05905</name>
</gene>
<dbReference type="Pfam" id="PF01494">
    <property type="entry name" value="FAD_binding_3"/>
    <property type="match status" value="1"/>
</dbReference>